<evidence type="ECO:0000259" key="3">
    <source>
        <dbReference type="Pfam" id="PF03816"/>
    </source>
</evidence>
<proteinExistence type="inferred from homology"/>
<comment type="similarity">
    <text evidence="1">Belongs to the LytR/CpsA/Psr (LCP) family.</text>
</comment>
<evidence type="ECO:0000313" key="6">
    <source>
        <dbReference type="Proteomes" id="UP000243547"/>
    </source>
</evidence>
<dbReference type="InterPro" id="IPR050922">
    <property type="entry name" value="LytR/CpsA/Psr_CW_biosynth"/>
</dbReference>
<evidence type="ECO:0000313" key="5">
    <source>
        <dbReference type="EMBL" id="SHJ95036.1"/>
    </source>
</evidence>
<accession>A0A1M6NHC9</accession>
<dbReference type="Pfam" id="PF13399">
    <property type="entry name" value="LytR_C"/>
    <property type="match status" value="1"/>
</dbReference>
<dbReference type="InterPro" id="IPR027381">
    <property type="entry name" value="LytR/CpsA/Psr_C"/>
</dbReference>
<dbReference type="OrthoDB" id="305468at2"/>
<feature type="domain" description="LytR/CpsA/Psr regulator C-terminal" evidence="4">
    <location>
        <begin position="308"/>
        <end position="390"/>
    </location>
</feature>
<feature type="domain" description="Cell envelope-related transcriptional attenuator" evidence="3">
    <location>
        <begin position="82"/>
        <end position="169"/>
    </location>
</feature>
<dbReference type="Pfam" id="PF03816">
    <property type="entry name" value="LytR_cpsA_psr"/>
    <property type="match status" value="1"/>
</dbReference>
<organism evidence="5 6">
    <name type="scientific">Anaerobranca californiensis DSM 14826</name>
    <dbReference type="NCBI Taxonomy" id="1120989"/>
    <lineage>
        <taxon>Bacteria</taxon>
        <taxon>Bacillati</taxon>
        <taxon>Bacillota</taxon>
        <taxon>Clostridia</taxon>
        <taxon>Eubacteriales</taxon>
        <taxon>Proteinivoracaceae</taxon>
        <taxon>Anaerobranca</taxon>
    </lineage>
</organism>
<dbReference type="Proteomes" id="UP000243547">
    <property type="component" value="Unassembled WGS sequence"/>
</dbReference>
<dbReference type="InterPro" id="IPR004474">
    <property type="entry name" value="LytR_CpsA_psr"/>
</dbReference>
<dbReference type="RefSeq" id="WP_072907003.1">
    <property type="nucleotide sequence ID" value="NZ_FRAI01000010.1"/>
</dbReference>
<evidence type="ECO:0000256" key="2">
    <source>
        <dbReference type="SAM" id="Phobius"/>
    </source>
</evidence>
<keyword evidence="2" id="KW-1133">Transmembrane helix</keyword>
<gene>
    <name evidence="5" type="ORF">SAMN02745227_01124</name>
</gene>
<dbReference type="PANTHER" id="PTHR33392">
    <property type="entry name" value="POLYISOPRENYL-TEICHOIC ACID--PEPTIDOGLYCAN TEICHOIC ACID TRANSFERASE TAGU"/>
    <property type="match status" value="1"/>
</dbReference>
<dbReference type="EMBL" id="FRAI01000010">
    <property type="protein sequence ID" value="SHJ95036.1"/>
    <property type="molecule type" value="Genomic_DNA"/>
</dbReference>
<dbReference type="AlphaFoldDB" id="A0A1M6NHC9"/>
<keyword evidence="6" id="KW-1185">Reference proteome</keyword>
<reference evidence="6" key="1">
    <citation type="submission" date="2016-11" db="EMBL/GenBank/DDBJ databases">
        <authorList>
            <person name="Varghese N."/>
            <person name="Submissions S."/>
        </authorList>
    </citation>
    <scope>NUCLEOTIDE SEQUENCE [LARGE SCALE GENOMIC DNA]</scope>
    <source>
        <strain evidence="6">DSM 14826</strain>
    </source>
</reference>
<sequence>MTYRSRSQRFGKKKSTKFKGFLKLTLLITLVVFIIFIYRTANLITVLQGKEGYFQRKAENLETYLIAYTTTNGETNKESLQTIFILSVDKEGAAYFLDIPSNTRVDSNMEKVLLSDLYSEKGVQGLLEAIETLLNGNLSINNYLIIKEDGLLTLVDKLKGVTIADLPKTYTLGNTTYYAGYNRNFDRTRVQHFFGFIEENNRGSYTERQIIVLQSLFEQYLKFGKALSLVSGISSLDNIFITDMTIRDLAWFRNMLDDVITRESYTTTIPGKTEMLLDKVWIVNTESLNSVINNIKFGQPIVDKTSMNLEILNGNGKSGIAAKYGRIIETLGYTNISTGNADNYNYPKTIIRYPQGYRFLAEEIALKLNVEGNLIEDEINNKIIVIIGKDLD</sequence>
<feature type="transmembrane region" description="Helical" evidence="2">
    <location>
        <begin position="21"/>
        <end position="38"/>
    </location>
</feature>
<dbReference type="Gene3D" id="3.30.70.2390">
    <property type="match status" value="1"/>
</dbReference>
<evidence type="ECO:0000256" key="1">
    <source>
        <dbReference type="ARBA" id="ARBA00006068"/>
    </source>
</evidence>
<keyword evidence="2" id="KW-0812">Transmembrane</keyword>
<name>A0A1M6NHC9_9FIRM</name>
<protein>
    <submittedName>
        <fullName evidence="5">Transcriptional attenuator, LytR family</fullName>
    </submittedName>
</protein>
<dbReference type="STRING" id="1120989.SAMN02745227_01124"/>
<evidence type="ECO:0000259" key="4">
    <source>
        <dbReference type="Pfam" id="PF13399"/>
    </source>
</evidence>
<dbReference type="Gene3D" id="3.40.630.190">
    <property type="entry name" value="LCP protein"/>
    <property type="match status" value="1"/>
</dbReference>
<dbReference type="PANTHER" id="PTHR33392:SF6">
    <property type="entry name" value="POLYISOPRENYL-TEICHOIC ACID--PEPTIDOGLYCAN TEICHOIC ACID TRANSFERASE TAGU"/>
    <property type="match status" value="1"/>
</dbReference>
<keyword evidence="2" id="KW-0472">Membrane</keyword>